<dbReference type="Proteomes" id="UP000199512">
    <property type="component" value="Unassembled WGS sequence"/>
</dbReference>
<dbReference type="SUPFAM" id="SSF88659">
    <property type="entry name" value="Sigma3 and sigma4 domains of RNA polymerase sigma factors"/>
    <property type="match status" value="1"/>
</dbReference>
<evidence type="ECO:0000256" key="4">
    <source>
        <dbReference type="SAM" id="Coils"/>
    </source>
</evidence>
<dbReference type="RefSeq" id="WP_091973115.1">
    <property type="nucleotide sequence ID" value="NZ_CAUWDX010000015.1"/>
</dbReference>
<dbReference type="PANTHER" id="PTHR40083">
    <property type="entry name" value="UPF0122 PROTEIN CBO2450/CLC_2298"/>
    <property type="match status" value="1"/>
</dbReference>
<dbReference type="InterPro" id="IPR036388">
    <property type="entry name" value="WH-like_DNA-bd_sf"/>
</dbReference>
<protein>
    <recommendedName>
        <fullName evidence="3">UPF0122 protein SAMN05216454_101108</fullName>
    </recommendedName>
</protein>
<evidence type="ECO:0000313" key="5">
    <source>
        <dbReference type="EMBL" id="SEN18410.1"/>
    </source>
</evidence>
<evidence type="ECO:0000256" key="1">
    <source>
        <dbReference type="ARBA" id="ARBA00008720"/>
    </source>
</evidence>
<dbReference type="STRING" id="215200.SAMN05216454_101108"/>
<dbReference type="InterPro" id="IPR054831">
    <property type="entry name" value="UPF0122_fam_protein"/>
</dbReference>
<dbReference type="InterPro" id="IPR013324">
    <property type="entry name" value="RNA_pol_sigma_r3/r4-like"/>
</dbReference>
<dbReference type="NCBIfam" id="NF045758">
    <property type="entry name" value="YlxM"/>
    <property type="match status" value="1"/>
</dbReference>
<proteinExistence type="inferred from homology"/>
<evidence type="ECO:0000256" key="3">
    <source>
        <dbReference type="HAMAP-Rule" id="MF_00245"/>
    </source>
</evidence>
<feature type="coiled-coil region" evidence="4">
    <location>
        <begin position="56"/>
        <end position="96"/>
    </location>
</feature>
<dbReference type="InterPro" id="IPR007394">
    <property type="entry name" value="UPF0122"/>
</dbReference>
<gene>
    <name evidence="5" type="ORF">SAMN05216454_101108</name>
</gene>
<evidence type="ECO:0000256" key="2">
    <source>
        <dbReference type="ARBA" id="ARBA00024764"/>
    </source>
</evidence>
<comment type="similarity">
    <text evidence="1 3">Belongs to the UPF0122 family.</text>
</comment>
<organism evidence="5 6">
    <name type="scientific">Peptostreptococcus russellii</name>
    <dbReference type="NCBI Taxonomy" id="215200"/>
    <lineage>
        <taxon>Bacteria</taxon>
        <taxon>Bacillati</taxon>
        <taxon>Bacillota</taxon>
        <taxon>Clostridia</taxon>
        <taxon>Peptostreptococcales</taxon>
        <taxon>Peptostreptococcaceae</taxon>
        <taxon>Peptostreptococcus</taxon>
    </lineage>
</organism>
<dbReference type="Pfam" id="PF04297">
    <property type="entry name" value="UPF0122"/>
    <property type="match status" value="1"/>
</dbReference>
<reference evidence="5 6" key="1">
    <citation type="submission" date="2016-10" db="EMBL/GenBank/DDBJ databases">
        <authorList>
            <person name="de Groot N.N."/>
        </authorList>
    </citation>
    <scope>NUCLEOTIDE SEQUENCE [LARGE SCALE GENOMIC DNA]</scope>
    <source>
        <strain evidence="5 6">Calf135</strain>
    </source>
</reference>
<name>A0A1H8EG93_9FIRM</name>
<dbReference type="PANTHER" id="PTHR40083:SF1">
    <property type="entry name" value="UPF0122 PROTEIN YLXM"/>
    <property type="match status" value="1"/>
</dbReference>
<dbReference type="OrthoDB" id="6392at2"/>
<evidence type="ECO:0000313" key="6">
    <source>
        <dbReference type="Proteomes" id="UP000199512"/>
    </source>
</evidence>
<keyword evidence="4" id="KW-0175">Coiled coil</keyword>
<dbReference type="HAMAP" id="MF_00245">
    <property type="entry name" value="UPF0122"/>
    <property type="match status" value="1"/>
</dbReference>
<dbReference type="Gene3D" id="1.10.10.10">
    <property type="entry name" value="Winged helix-like DNA-binding domain superfamily/Winged helix DNA-binding domain"/>
    <property type="match status" value="1"/>
</dbReference>
<keyword evidence="6" id="KW-1185">Reference proteome</keyword>
<sequence>MNIDKMVEIEILYSQYASLLTKKQREIVSMYYEEDYSLGEISQILDISRQSVYDSLKRSEKALNDYEKKLGMVEKLHKVEDLLNKLEDKIHGFSKDFDKCNAEDSTQLEYLIEEIRELL</sequence>
<dbReference type="AlphaFoldDB" id="A0A1H8EG93"/>
<comment type="function">
    <text evidence="2 3">Might take part in the signal recognition particle (SRP) pathway. This is inferred from the conservation of its genetic proximity to ftsY/ffh. May be a regulatory protein.</text>
</comment>
<accession>A0A1H8EG93</accession>
<dbReference type="EMBL" id="FODF01000001">
    <property type="protein sequence ID" value="SEN18410.1"/>
    <property type="molecule type" value="Genomic_DNA"/>
</dbReference>